<dbReference type="Pfam" id="PF10944">
    <property type="entry name" value="DUF2630"/>
    <property type="match status" value="1"/>
</dbReference>
<gene>
    <name evidence="2" type="ORF">MNODULE_19385</name>
</gene>
<evidence type="ECO:0000256" key="1">
    <source>
        <dbReference type="SAM" id="MobiDB-lite"/>
    </source>
</evidence>
<evidence type="ECO:0000313" key="2">
    <source>
        <dbReference type="EMBL" id="NKE72920.1"/>
    </source>
</evidence>
<name>A0A7X6DT77_9BACT</name>
<dbReference type="Proteomes" id="UP000534783">
    <property type="component" value="Unassembled WGS sequence"/>
</dbReference>
<dbReference type="InterPro" id="IPR020311">
    <property type="entry name" value="Uncharacterised_Rv0898c"/>
</dbReference>
<evidence type="ECO:0000313" key="3">
    <source>
        <dbReference type="Proteomes" id="UP000534783"/>
    </source>
</evidence>
<dbReference type="EMBL" id="VTOW01000004">
    <property type="protein sequence ID" value="NKE72920.1"/>
    <property type="molecule type" value="Genomic_DNA"/>
</dbReference>
<comment type="caution">
    <text evidence="2">The sequence shown here is derived from an EMBL/GenBank/DDBJ whole genome shotgun (WGS) entry which is preliminary data.</text>
</comment>
<accession>A0A7X6DT77</accession>
<reference evidence="2 3" key="1">
    <citation type="journal article" date="2020" name="Nature">
        <title>Bacterial chemolithoautotrophy via manganese oxidation.</title>
        <authorList>
            <person name="Yu H."/>
            <person name="Leadbetter J.R."/>
        </authorList>
    </citation>
    <scope>NUCLEOTIDE SEQUENCE [LARGE SCALE GENOMIC DNA]</scope>
    <source>
        <strain evidence="2 3">Mn-1</strain>
    </source>
</reference>
<keyword evidence="3" id="KW-1185">Reference proteome</keyword>
<proteinExistence type="predicted"/>
<feature type="region of interest" description="Disordered" evidence="1">
    <location>
        <begin position="55"/>
        <end position="77"/>
    </location>
</feature>
<dbReference type="AlphaFoldDB" id="A0A7X6DT77"/>
<dbReference type="RefSeq" id="WP_168062854.1">
    <property type="nucleotide sequence ID" value="NZ_VTOW01000004.1"/>
</dbReference>
<sequence length="77" mass="8979">MEDGQVLKHIDELAKEEHQLYSNENLSDEEMQRLKEVTTELDQCWDLLRQRRGLRDAQANPDTAKVRSAKVVENQQG</sequence>
<organism evidence="2 3">
    <name type="scientific">Candidatus Manganitrophus noduliformans</name>
    <dbReference type="NCBI Taxonomy" id="2606439"/>
    <lineage>
        <taxon>Bacteria</taxon>
        <taxon>Pseudomonadati</taxon>
        <taxon>Nitrospirota</taxon>
        <taxon>Nitrospiria</taxon>
        <taxon>Candidatus Troglogloeales</taxon>
        <taxon>Candidatus Manganitrophaceae</taxon>
        <taxon>Candidatus Manganitrophus</taxon>
    </lineage>
</organism>
<protein>
    <submittedName>
        <fullName evidence="2">DUF2630 family protein</fullName>
    </submittedName>
</protein>